<dbReference type="GO" id="GO:0005634">
    <property type="term" value="C:nucleus"/>
    <property type="evidence" value="ECO:0007669"/>
    <property type="project" value="TreeGrafter"/>
</dbReference>
<dbReference type="PROSITE" id="PS50280">
    <property type="entry name" value="SET"/>
    <property type="match status" value="1"/>
</dbReference>
<dbReference type="PANTHER" id="PTHR12197:SF294">
    <property type="entry name" value="POTENTIAL PROTEIN LYSINE METHYLTRANSFERASE SET6"/>
    <property type="match status" value="1"/>
</dbReference>
<evidence type="ECO:0000313" key="2">
    <source>
        <dbReference type="EMBL" id="KIK57317.1"/>
    </source>
</evidence>
<proteinExistence type="predicted"/>
<dbReference type="Proteomes" id="UP000053593">
    <property type="component" value="Unassembled WGS sequence"/>
</dbReference>
<keyword evidence="3" id="KW-1185">Reference proteome</keyword>
<dbReference type="SUPFAM" id="SSF82199">
    <property type="entry name" value="SET domain"/>
    <property type="match status" value="1"/>
</dbReference>
<evidence type="ECO:0000313" key="3">
    <source>
        <dbReference type="Proteomes" id="UP000053593"/>
    </source>
</evidence>
<dbReference type="HOGENOM" id="CLU_038964_1_0_1"/>
<feature type="domain" description="SET" evidence="1">
    <location>
        <begin position="1"/>
        <end position="233"/>
    </location>
</feature>
<organism evidence="2 3">
    <name type="scientific">Collybiopsis luxurians FD-317 M1</name>
    <dbReference type="NCBI Taxonomy" id="944289"/>
    <lineage>
        <taxon>Eukaryota</taxon>
        <taxon>Fungi</taxon>
        <taxon>Dikarya</taxon>
        <taxon>Basidiomycota</taxon>
        <taxon>Agaricomycotina</taxon>
        <taxon>Agaricomycetes</taxon>
        <taxon>Agaricomycetidae</taxon>
        <taxon>Agaricales</taxon>
        <taxon>Marasmiineae</taxon>
        <taxon>Omphalotaceae</taxon>
        <taxon>Collybiopsis</taxon>
        <taxon>Collybiopsis luxurians</taxon>
    </lineage>
</organism>
<dbReference type="Pfam" id="PF00856">
    <property type="entry name" value="SET"/>
    <property type="match status" value="1"/>
</dbReference>
<gene>
    <name evidence="2" type="ORF">GYMLUDRAFT_46190</name>
</gene>
<accession>A0A0D0CGK2</accession>
<protein>
    <recommendedName>
        <fullName evidence="1">SET domain-containing protein</fullName>
    </recommendedName>
</protein>
<name>A0A0D0CGK2_9AGAR</name>
<sequence>MLSQAYSALEKLGRSVVKNSKRLVAPGSEPESSSDTCSFGEKKVLTKEEIDSAWKRVEESSVKTLPNDLILDELELDTARFLVSAIVRRHIEDNHSFLLPPNAISPAGTWSDLSELQDNELVYIQSQTYRLPSRTRIYLFLRNALWFTVPALRFYLEKSDTIRAILARDEGNSFGLYEIDGDSEMFGYAIYCSGSYFNHDCDPNVRKERRGRSMAFYAKRDVPPGEELCINYIDLNDVVKVRREALSKYWYFDCSCRRCARELDAEV</sequence>
<dbReference type="InterPro" id="IPR046341">
    <property type="entry name" value="SET_dom_sf"/>
</dbReference>
<dbReference type="InterPro" id="IPR001214">
    <property type="entry name" value="SET_dom"/>
</dbReference>
<dbReference type="PANTHER" id="PTHR12197">
    <property type="entry name" value="HISTONE-LYSINE N-METHYLTRANSFERASE SMYD"/>
    <property type="match status" value="1"/>
</dbReference>
<dbReference type="OrthoDB" id="1028014at2759"/>
<dbReference type="EMBL" id="KN834791">
    <property type="protein sequence ID" value="KIK57317.1"/>
    <property type="molecule type" value="Genomic_DNA"/>
</dbReference>
<dbReference type="Gene3D" id="2.170.270.10">
    <property type="entry name" value="SET domain"/>
    <property type="match status" value="1"/>
</dbReference>
<dbReference type="AlphaFoldDB" id="A0A0D0CGK2"/>
<reference evidence="2 3" key="1">
    <citation type="submission" date="2014-04" db="EMBL/GenBank/DDBJ databases">
        <title>Evolutionary Origins and Diversification of the Mycorrhizal Mutualists.</title>
        <authorList>
            <consortium name="DOE Joint Genome Institute"/>
            <consortium name="Mycorrhizal Genomics Consortium"/>
            <person name="Kohler A."/>
            <person name="Kuo A."/>
            <person name="Nagy L.G."/>
            <person name="Floudas D."/>
            <person name="Copeland A."/>
            <person name="Barry K.W."/>
            <person name="Cichocki N."/>
            <person name="Veneault-Fourrey C."/>
            <person name="LaButti K."/>
            <person name="Lindquist E.A."/>
            <person name="Lipzen A."/>
            <person name="Lundell T."/>
            <person name="Morin E."/>
            <person name="Murat C."/>
            <person name="Riley R."/>
            <person name="Ohm R."/>
            <person name="Sun H."/>
            <person name="Tunlid A."/>
            <person name="Henrissat B."/>
            <person name="Grigoriev I.V."/>
            <person name="Hibbett D.S."/>
            <person name="Martin F."/>
        </authorList>
    </citation>
    <scope>NUCLEOTIDE SEQUENCE [LARGE SCALE GENOMIC DNA]</scope>
    <source>
        <strain evidence="2 3">FD-317 M1</strain>
    </source>
</reference>
<dbReference type="InterPro" id="IPR050869">
    <property type="entry name" value="H3K4_H4K5_MeTrfase"/>
</dbReference>
<dbReference type="CDD" id="cd20071">
    <property type="entry name" value="SET_SMYD"/>
    <property type="match status" value="1"/>
</dbReference>
<evidence type="ECO:0000259" key="1">
    <source>
        <dbReference type="PROSITE" id="PS50280"/>
    </source>
</evidence>